<feature type="transmembrane region" description="Helical" evidence="1">
    <location>
        <begin position="243"/>
        <end position="263"/>
    </location>
</feature>
<dbReference type="EMBL" id="FOEI01000001">
    <property type="protein sequence ID" value="SEP65439.1"/>
    <property type="molecule type" value="Genomic_DNA"/>
</dbReference>
<feature type="transmembrane region" description="Helical" evidence="1">
    <location>
        <begin position="212"/>
        <end position="236"/>
    </location>
</feature>
<feature type="transmembrane region" description="Helical" evidence="1">
    <location>
        <begin position="133"/>
        <end position="150"/>
    </location>
</feature>
<feature type="transmembrane region" description="Helical" evidence="1">
    <location>
        <begin position="36"/>
        <end position="56"/>
    </location>
</feature>
<dbReference type="Pfam" id="PF00892">
    <property type="entry name" value="EamA"/>
    <property type="match status" value="2"/>
</dbReference>
<protein>
    <submittedName>
        <fullName evidence="3">Chloramphenicol-sensitive protein RarD</fullName>
    </submittedName>
</protein>
<dbReference type="AlphaFoldDB" id="A0A1H8ZLM8"/>
<dbReference type="PANTHER" id="PTHR22911">
    <property type="entry name" value="ACYL-MALONYL CONDENSING ENZYME-RELATED"/>
    <property type="match status" value="1"/>
</dbReference>
<keyword evidence="4" id="KW-1185">Reference proteome</keyword>
<keyword evidence="1" id="KW-0812">Transmembrane</keyword>
<feature type="transmembrane region" description="Helical" evidence="1">
    <location>
        <begin position="269"/>
        <end position="286"/>
    </location>
</feature>
<dbReference type="OrthoDB" id="369870at2"/>
<feature type="transmembrane region" description="Helical" evidence="1">
    <location>
        <begin position="7"/>
        <end position="24"/>
    </location>
</feature>
<feature type="transmembrane region" description="Helical" evidence="1">
    <location>
        <begin position="183"/>
        <end position="200"/>
    </location>
</feature>
<keyword evidence="1" id="KW-1133">Transmembrane helix</keyword>
<feature type="transmembrane region" description="Helical" evidence="1">
    <location>
        <begin position="156"/>
        <end position="171"/>
    </location>
</feature>
<feature type="transmembrane region" description="Helical" evidence="1">
    <location>
        <begin position="109"/>
        <end position="126"/>
    </location>
</feature>
<evidence type="ECO:0000313" key="4">
    <source>
        <dbReference type="Proteomes" id="UP000198648"/>
    </source>
</evidence>
<dbReference type="RefSeq" id="WP_091465389.1">
    <property type="nucleotide sequence ID" value="NZ_FOEI01000001.1"/>
</dbReference>
<dbReference type="PANTHER" id="PTHR22911:SF137">
    <property type="entry name" value="SOLUTE CARRIER FAMILY 35 MEMBER G2-RELATED"/>
    <property type="match status" value="1"/>
</dbReference>
<dbReference type="SUPFAM" id="SSF103481">
    <property type="entry name" value="Multidrug resistance efflux transporter EmrE"/>
    <property type="match status" value="2"/>
</dbReference>
<dbReference type="Proteomes" id="UP000198648">
    <property type="component" value="Unassembled WGS sequence"/>
</dbReference>
<feature type="transmembrane region" description="Helical" evidence="1">
    <location>
        <begin position="77"/>
        <end position="97"/>
    </location>
</feature>
<organism evidence="3 4">
    <name type="scientific">Flavobacterium urocaniciphilum</name>
    <dbReference type="NCBI Taxonomy" id="1299341"/>
    <lineage>
        <taxon>Bacteria</taxon>
        <taxon>Pseudomonadati</taxon>
        <taxon>Bacteroidota</taxon>
        <taxon>Flavobacteriia</taxon>
        <taxon>Flavobacteriales</taxon>
        <taxon>Flavobacteriaceae</taxon>
        <taxon>Flavobacterium</taxon>
    </lineage>
</organism>
<keyword evidence="1" id="KW-0472">Membrane</keyword>
<feature type="domain" description="EamA" evidence="2">
    <location>
        <begin position="6"/>
        <end position="149"/>
    </location>
</feature>
<dbReference type="InterPro" id="IPR037185">
    <property type="entry name" value="EmrE-like"/>
</dbReference>
<evidence type="ECO:0000259" key="2">
    <source>
        <dbReference type="Pfam" id="PF00892"/>
    </source>
</evidence>
<gene>
    <name evidence="3" type="ORF">SAMN05444005_101790</name>
</gene>
<proteinExistence type="predicted"/>
<feature type="domain" description="EamA" evidence="2">
    <location>
        <begin position="156"/>
        <end position="285"/>
    </location>
</feature>
<evidence type="ECO:0000313" key="3">
    <source>
        <dbReference type="EMBL" id="SEP65439.1"/>
    </source>
</evidence>
<dbReference type="InterPro" id="IPR000620">
    <property type="entry name" value="EamA_dom"/>
</dbReference>
<evidence type="ECO:0000256" key="1">
    <source>
        <dbReference type="SAM" id="Phobius"/>
    </source>
</evidence>
<reference evidence="3 4" key="1">
    <citation type="submission" date="2016-10" db="EMBL/GenBank/DDBJ databases">
        <authorList>
            <person name="de Groot N.N."/>
        </authorList>
    </citation>
    <scope>NUCLEOTIDE SEQUENCE [LARGE SCALE GENOMIC DNA]</scope>
    <source>
        <strain evidence="3 4">DSM 27078</strain>
    </source>
</reference>
<dbReference type="GO" id="GO:0016020">
    <property type="term" value="C:membrane"/>
    <property type="evidence" value="ECO:0007669"/>
    <property type="project" value="InterPro"/>
</dbReference>
<dbReference type="STRING" id="1299341.SAMN05444005_101790"/>
<name>A0A1H8ZLM8_9FLAO</name>
<dbReference type="Gene3D" id="1.10.3730.20">
    <property type="match status" value="1"/>
</dbReference>
<accession>A0A1H8ZLM8</accession>
<sequence>MKFNKYYAAALIAFIIWGFFSLAIKPLHNYPSLDILFYRVFFSTTLLLIINLFFRSELLKSSLKLFQSFSNKKKRNTLLLTISGGFLLVFNWFLFMYAVNHVSLQSASLAYLICPIITTVLAYIILKEKLDTWQWIAVAICVVSCAILSYGHATELIYSFVIATSFAMYLISQRRNNEFDKFLILTIQLAIASLVLLPFYPTYGSAIPTESLFYMMMGLIVVLFTIIPLFLNLFALKGMNSSAVGILMYTNPLINFVLALFYFKEDIQFSQLIAYSLIGISIIVFNKKILFKTYS</sequence>